<evidence type="ECO:0008006" key="3">
    <source>
        <dbReference type="Google" id="ProtNLM"/>
    </source>
</evidence>
<dbReference type="AlphaFoldDB" id="A0A4V2W9V2"/>
<dbReference type="RefSeq" id="WP_123139567.1">
    <property type="nucleotide sequence ID" value="NZ_NRRH01000014.1"/>
</dbReference>
<protein>
    <recommendedName>
        <fullName evidence="3">Lipoprotein</fullName>
    </recommendedName>
</protein>
<organism evidence="1 2">
    <name type="scientific">Marichromatium gracile</name>
    <name type="common">Chromatium gracile</name>
    <dbReference type="NCBI Taxonomy" id="1048"/>
    <lineage>
        <taxon>Bacteria</taxon>
        <taxon>Pseudomonadati</taxon>
        <taxon>Pseudomonadota</taxon>
        <taxon>Gammaproteobacteria</taxon>
        <taxon>Chromatiales</taxon>
        <taxon>Chromatiaceae</taxon>
        <taxon>Marichromatium</taxon>
    </lineage>
</organism>
<sequence length="148" mass="16831">MQPRSSTPGFVSLVLAAVVLALLAGGCATVERDKRNNSLQAATYRYHTAIRWSYFDTAYGMLDPELRAEAPMPDLSGVRVTGYEVIRPLNLPDEDTANQLVLIDYLHEDTQVLRQVSDAQTWRWDAERETWWLHTGLPQFELPAARER</sequence>
<accession>A0A4V2W9V2</accession>
<gene>
    <name evidence="1" type="ORF">EDC29_10332</name>
</gene>
<dbReference type="Proteomes" id="UP000295247">
    <property type="component" value="Unassembled WGS sequence"/>
</dbReference>
<evidence type="ECO:0000313" key="1">
    <source>
        <dbReference type="EMBL" id="TCW36840.1"/>
    </source>
</evidence>
<reference evidence="1 2" key="1">
    <citation type="submission" date="2019-03" db="EMBL/GenBank/DDBJ databases">
        <title>Genomic Encyclopedia of Type Strains, Phase IV (KMG-IV): sequencing the most valuable type-strain genomes for metagenomic binning, comparative biology and taxonomic classification.</title>
        <authorList>
            <person name="Goeker M."/>
        </authorList>
    </citation>
    <scope>NUCLEOTIDE SEQUENCE [LARGE SCALE GENOMIC DNA]</scope>
    <source>
        <strain evidence="1 2">DSM 203</strain>
    </source>
</reference>
<proteinExistence type="predicted"/>
<dbReference type="PROSITE" id="PS51257">
    <property type="entry name" value="PROKAR_LIPOPROTEIN"/>
    <property type="match status" value="1"/>
</dbReference>
<dbReference type="EMBL" id="SMDC01000003">
    <property type="protein sequence ID" value="TCW36840.1"/>
    <property type="molecule type" value="Genomic_DNA"/>
</dbReference>
<evidence type="ECO:0000313" key="2">
    <source>
        <dbReference type="Proteomes" id="UP000295247"/>
    </source>
</evidence>
<name>A0A4V2W9V2_MARGR</name>
<comment type="caution">
    <text evidence="1">The sequence shown here is derived from an EMBL/GenBank/DDBJ whole genome shotgun (WGS) entry which is preliminary data.</text>
</comment>